<evidence type="ECO:0000313" key="3">
    <source>
        <dbReference type="EMBL" id="KAF0917485.1"/>
    </source>
</evidence>
<sequence>FCKTLQCINMHPRMLWPKVQMFQRRMRGCITFSTLEAKVALVGIDFGCKNSRVAMINSLVPQVVENEIGRSTPSYVTLTELSTSVPCPWALQHLERVGRHAAVGELAKRKMLRQPSDVVFNVKKMIGKQFDDDYIQEMRKRVCFKIIEGPGGEAWVEIHGMKFSPVEITSAIFAKLLDIVLMYEYHDKLKVVISVPTFFSEQQRESISIAGNRAGLEILQFIEEPVAAALSSSTIKEGTVVVFCMGAGSYGVSILQVSHSNIE</sequence>
<evidence type="ECO:0000256" key="2">
    <source>
        <dbReference type="ARBA" id="ARBA00022840"/>
    </source>
</evidence>
<reference evidence="3 4" key="1">
    <citation type="submission" date="2019-11" db="EMBL/GenBank/DDBJ databases">
        <title>Whole genome sequence of Oryza granulata.</title>
        <authorList>
            <person name="Li W."/>
        </authorList>
    </citation>
    <scope>NUCLEOTIDE SEQUENCE [LARGE SCALE GENOMIC DNA]</scope>
    <source>
        <strain evidence="4">cv. Menghai</strain>
        <tissue evidence="3">Leaf</tissue>
    </source>
</reference>
<dbReference type="OrthoDB" id="685595at2759"/>
<accession>A0A6G1DX98</accession>
<dbReference type="PANTHER" id="PTHR19375">
    <property type="entry name" value="HEAT SHOCK PROTEIN 70KDA"/>
    <property type="match status" value="1"/>
</dbReference>
<dbReference type="Gene3D" id="3.30.420.40">
    <property type="match status" value="2"/>
</dbReference>
<dbReference type="PRINTS" id="PR00301">
    <property type="entry name" value="HEATSHOCK70"/>
</dbReference>
<feature type="non-terminal residue" evidence="3">
    <location>
        <position position="263"/>
    </location>
</feature>
<proteinExistence type="predicted"/>
<dbReference type="InterPro" id="IPR043129">
    <property type="entry name" value="ATPase_NBD"/>
</dbReference>
<feature type="non-terminal residue" evidence="3">
    <location>
        <position position="1"/>
    </location>
</feature>
<dbReference type="AlphaFoldDB" id="A0A6G1DX98"/>
<comment type="caution">
    <text evidence="3">The sequence shown here is derived from an EMBL/GenBank/DDBJ whole genome shotgun (WGS) entry which is preliminary data.</text>
</comment>
<gene>
    <name evidence="3" type="ORF">E2562_020597</name>
</gene>
<keyword evidence="4" id="KW-1185">Reference proteome</keyword>
<dbReference type="InterPro" id="IPR013126">
    <property type="entry name" value="Hsp_70_fam"/>
</dbReference>
<dbReference type="Proteomes" id="UP000479710">
    <property type="component" value="Unassembled WGS sequence"/>
</dbReference>
<dbReference type="SUPFAM" id="SSF53067">
    <property type="entry name" value="Actin-like ATPase domain"/>
    <property type="match status" value="1"/>
</dbReference>
<dbReference type="GO" id="GO:0140662">
    <property type="term" value="F:ATP-dependent protein folding chaperone"/>
    <property type="evidence" value="ECO:0007669"/>
    <property type="project" value="InterPro"/>
</dbReference>
<evidence type="ECO:0000256" key="1">
    <source>
        <dbReference type="ARBA" id="ARBA00022741"/>
    </source>
</evidence>
<dbReference type="EMBL" id="SPHZ02000005">
    <property type="protein sequence ID" value="KAF0917485.1"/>
    <property type="molecule type" value="Genomic_DNA"/>
</dbReference>
<keyword evidence="2" id="KW-0067">ATP-binding</keyword>
<keyword evidence="1" id="KW-0547">Nucleotide-binding</keyword>
<organism evidence="3 4">
    <name type="scientific">Oryza meyeriana var. granulata</name>
    <dbReference type="NCBI Taxonomy" id="110450"/>
    <lineage>
        <taxon>Eukaryota</taxon>
        <taxon>Viridiplantae</taxon>
        <taxon>Streptophyta</taxon>
        <taxon>Embryophyta</taxon>
        <taxon>Tracheophyta</taxon>
        <taxon>Spermatophyta</taxon>
        <taxon>Magnoliopsida</taxon>
        <taxon>Liliopsida</taxon>
        <taxon>Poales</taxon>
        <taxon>Poaceae</taxon>
        <taxon>BOP clade</taxon>
        <taxon>Oryzoideae</taxon>
        <taxon>Oryzeae</taxon>
        <taxon>Oryzinae</taxon>
        <taxon>Oryza</taxon>
        <taxon>Oryza meyeriana</taxon>
    </lineage>
</organism>
<evidence type="ECO:0000313" key="4">
    <source>
        <dbReference type="Proteomes" id="UP000479710"/>
    </source>
</evidence>
<protein>
    <submittedName>
        <fullName evidence="3">Uncharacterized protein</fullName>
    </submittedName>
</protein>
<dbReference type="Gene3D" id="3.30.30.30">
    <property type="match status" value="1"/>
</dbReference>
<dbReference type="GO" id="GO:0005524">
    <property type="term" value="F:ATP binding"/>
    <property type="evidence" value="ECO:0007669"/>
    <property type="project" value="UniProtKB-KW"/>
</dbReference>
<dbReference type="Pfam" id="PF00012">
    <property type="entry name" value="HSP70"/>
    <property type="match status" value="1"/>
</dbReference>
<name>A0A6G1DX98_9ORYZ</name>